<evidence type="ECO:0000313" key="2">
    <source>
        <dbReference type="EMBL" id="KRG78434.1"/>
    </source>
</evidence>
<dbReference type="InterPro" id="IPR008490">
    <property type="entry name" value="Transposase_InsH_N"/>
</dbReference>
<evidence type="ECO:0000259" key="1">
    <source>
        <dbReference type="Pfam" id="PF05598"/>
    </source>
</evidence>
<organism evidence="2 3">
    <name type="scientific">Stenotrophomonas ginsengisoli</name>
    <dbReference type="NCBI Taxonomy" id="336566"/>
    <lineage>
        <taxon>Bacteria</taxon>
        <taxon>Pseudomonadati</taxon>
        <taxon>Pseudomonadota</taxon>
        <taxon>Gammaproteobacteria</taxon>
        <taxon>Lysobacterales</taxon>
        <taxon>Lysobacteraceae</taxon>
        <taxon>Stenotrophomonas</taxon>
    </lineage>
</organism>
<feature type="domain" description="Transposase InsH N-terminal" evidence="1">
    <location>
        <begin position="14"/>
        <end position="68"/>
    </location>
</feature>
<comment type="caution">
    <text evidence="2">The sequence shown here is derived from an EMBL/GenBank/DDBJ whole genome shotgun (WGS) entry which is preliminary data.</text>
</comment>
<dbReference type="EMBL" id="LDJM01000010">
    <property type="protein sequence ID" value="KRG78434.1"/>
    <property type="molecule type" value="Genomic_DNA"/>
</dbReference>
<name>A0A0R0DI78_9GAMM</name>
<proteinExistence type="predicted"/>
<protein>
    <recommendedName>
        <fullName evidence="1">Transposase InsH N-terminal domain-containing protein</fullName>
    </recommendedName>
</protein>
<dbReference type="Proteomes" id="UP000050956">
    <property type="component" value="Unassembled WGS sequence"/>
</dbReference>
<dbReference type="OrthoDB" id="9774608at2"/>
<reference evidence="2 3" key="1">
    <citation type="submission" date="2015-05" db="EMBL/GenBank/DDBJ databases">
        <title>Genome sequencing and analysis of members of genus Stenotrophomonas.</title>
        <authorList>
            <person name="Patil P.P."/>
            <person name="Midha S."/>
            <person name="Patil P.B."/>
        </authorList>
    </citation>
    <scope>NUCLEOTIDE SEQUENCE [LARGE SCALE GENOMIC DNA]</scope>
    <source>
        <strain evidence="2 3">DSM 24757</strain>
    </source>
</reference>
<gene>
    <name evidence="2" type="ORF">ABB30_03740</name>
</gene>
<dbReference type="AlphaFoldDB" id="A0A0R0DI78"/>
<evidence type="ECO:0000313" key="3">
    <source>
        <dbReference type="Proteomes" id="UP000050956"/>
    </source>
</evidence>
<accession>A0A0R0DI78</accession>
<keyword evidence="3" id="KW-1185">Reference proteome</keyword>
<sequence>MQKTFGDAEQQSRRKRPLREIFLFEIEQVVSWRALLALIELYCPALDDMGRQPYRLDTMLRIRLLQQW</sequence>
<dbReference type="STRING" id="336566.ABB30_03740"/>
<dbReference type="Pfam" id="PF05598">
    <property type="entry name" value="DUF772"/>
    <property type="match status" value="1"/>
</dbReference>
<dbReference type="PATRIC" id="fig|336566.3.peg.79"/>